<dbReference type="EMBL" id="LNYC01000004">
    <property type="protein sequence ID" value="KTD04388.1"/>
    <property type="molecule type" value="Genomic_DNA"/>
</dbReference>
<organism evidence="1 2">
    <name type="scientific">Legionella geestiana</name>
    <dbReference type="NCBI Taxonomy" id="45065"/>
    <lineage>
        <taxon>Bacteria</taxon>
        <taxon>Pseudomonadati</taxon>
        <taxon>Pseudomonadota</taxon>
        <taxon>Gammaproteobacteria</taxon>
        <taxon>Legionellales</taxon>
        <taxon>Legionellaceae</taxon>
        <taxon>Legionella</taxon>
    </lineage>
</organism>
<dbReference type="PATRIC" id="fig|45065.4.peg.154"/>
<evidence type="ECO:0000313" key="2">
    <source>
        <dbReference type="Proteomes" id="UP000054785"/>
    </source>
</evidence>
<evidence type="ECO:0000313" key="1">
    <source>
        <dbReference type="EMBL" id="KTD04388.1"/>
    </source>
</evidence>
<keyword evidence="2" id="KW-1185">Reference proteome</keyword>
<comment type="caution">
    <text evidence="1">The sequence shown here is derived from an EMBL/GenBank/DDBJ whole genome shotgun (WGS) entry which is preliminary data.</text>
</comment>
<reference evidence="1 2" key="1">
    <citation type="submission" date="2015-11" db="EMBL/GenBank/DDBJ databases">
        <title>Genomic analysis of 38 Legionella species identifies large and diverse effector repertoires.</title>
        <authorList>
            <person name="Burstein D."/>
            <person name="Amaro F."/>
            <person name="Zusman T."/>
            <person name="Lifshitz Z."/>
            <person name="Cohen O."/>
            <person name="Gilbert J.A."/>
            <person name="Pupko T."/>
            <person name="Shuman H.A."/>
            <person name="Segal G."/>
        </authorList>
    </citation>
    <scope>NUCLEOTIDE SEQUENCE [LARGE SCALE GENOMIC DNA]</scope>
    <source>
        <strain evidence="1 2">ATCC 49504</strain>
    </source>
</reference>
<dbReference type="AlphaFoldDB" id="A0A0W0U8Q6"/>
<name>A0A0W0U8Q6_9GAMM</name>
<proteinExistence type="predicted"/>
<dbReference type="RefSeq" id="WP_028386439.1">
    <property type="nucleotide sequence ID" value="NZ_CAAAHN010000015.1"/>
</dbReference>
<protein>
    <submittedName>
        <fullName evidence="1">Uncharacterized protein</fullName>
    </submittedName>
</protein>
<accession>A0A0W0U8Q6</accession>
<sequence>MKTAFIETSAINWLYENNIEPGICNQSLAANNLIPVVGMDTIYELGRTFTTSKPDTGAKLFSWLYRLNPMYSCQRERLYANELDSFLHGSPIAGLLEYYSKEVLTQRLKDFSSGIFSTIHEEFMAGRQFFWDDCREKLWSPNQVKQNRGLVFSDYLQHCLKEIVSNISILQIWLKELTGIQLPQDQANNLLKKLNSYRALRTSLYSQFYLNYLIIKNHTKPREDRFTDSLQLIGASYCSCIISHDKNLLDTLAPNLNPDIDPIRVDFLREDSAIIPIY</sequence>
<dbReference type="OrthoDB" id="5657182at2"/>
<dbReference type="Proteomes" id="UP000054785">
    <property type="component" value="Unassembled WGS sequence"/>
</dbReference>
<gene>
    <name evidence="1" type="ORF">Lgee_0141</name>
</gene>